<name>A0A371DQL7_9APHY</name>
<evidence type="ECO:0000256" key="1">
    <source>
        <dbReference type="SAM" id="SignalP"/>
    </source>
</evidence>
<keyword evidence="1" id="KW-0732">Signal</keyword>
<proteinExistence type="predicted"/>
<organism evidence="2 3">
    <name type="scientific">Lentinus brumalis</name>
    <dbReference type="NCBI Taxonomy" id="2498619"/>
    <lineage>
        <taxon>Eukaryota</taxon>
        <taxon>Fungi</taxon>
        <taxon>Dikarya</taxon>
        <taxon>Basidiomycota</taxon>
        <taxon>Agaricomycotina</taxon>
        <taxon>Agaricomycetes</taxon>
        <taxon>Polyporales</taxon>
        <taxon>Polyporaceae</taxon>
        <taxon>Lentinus</taxon>
    </lineage>
</organism>
<sequence length="209" mass="22992">MTAQPSVPAQWMYSTRALSLCACMHILCAFAYPEARRAAAVRHVVLPEPYCHTERCRKVEGGRVLPRARQREPGRRADPNLGSSGLYSPCNPIGTMWADLCIDIVLPPCSDINPTDFIRPLSWTACRAQHHTSELQGSEVPGVGPTEPISVRSSLQFGVLISSTGLLVATCQARLRRNPRLPEVFAPRMLTLAVCSIGRACRWITLLTT</sequence>
<dbReference type="EMBL" id="KZ857384">
    <property type="protein sequence ID" value="RDX54812.1"/>
    <property type="molecule type" value="Genomic_DNA"/>
</dbReference>
<accession>A0A371DQL7</accession>
<evidence type="ECO:0000313" key="2">
    <source>
        <dbReference type="EMBL" id="RDX54812.1"/>
    </source>
</evidence>
<feature type="signal peptide" evidence="1">
    <location>
        <begin position="1"/>
        <end position="31"/>
    </location>
</feature>
<dbReference type="Proteomes" id="UP000256964">
    <property type="component" value="Unassembled WGS sequence"/>
</dbReference>
<keyword evidence="3" id="KW-1185">Reference proteome</keyword>
<feature type="chain" id="PRO_5016910193" evidence="1">
    <location>
        <begin position="32"/>
        <end position="209"/>
    </location>
</feature>
<dbReference type="AlphaFoldDB" id="A0A371DQL7"/>
<reference evidence="2 3" key="1">
    <citation type="journal article" date="2018" name="Biotechnol. Biofuels">
        <title>Integrative visual omics of the white-rot fungus Polyporus brumalis exposes the biotechnological potential of its oxidative enzymes for delignifying raw plant biomass.</title>
        <authorList>
            <person name="Miyauchi S."/>
            <person name="Rancon A."/>
            <person name="Drula E."/>
            <person name="Hage H."/>
            <person name="Chaduli D."/>
            <person name="Favel A."/>
            <person name="Grisel S."/>
            <person name="Henrissat B."/>
            <person name="Herpoel-Gimbert I."/>
            <person name="Ruiz-Duenas F.J."/>
            <person name="Chevret D."/>
            <person name="Hainaut M."/>
            <person name="Lin J."/>
            <person name="Wang M."/>
            <person name="Pangilinan J."/>
            <person name="Lipzen A."/>
            <person name="Lesage-Meessen L."/>
            <person name="Navarro D."/>
            <person name="Riley R."/>
            <person name="Grigoriev I.V."/>
            <person name="Zhou S."/>
            <person name="Raouche S."/>
            <person name="Rosso M.N."/>
        </authorList>
    </citation>
    <scope>NUCLEOTIDE SEQUENCE [LARGE SCALE GENOMIC DNA]</scope>
    <source>
        <strain evidence="2 3">BRFM 1820</strain>
    </source>
</reference>
<protein>
    <submittedName>
        <fullName evidence="2">Uncharacterized protein</fullName>
    </submittedName>
</protein>
<gene>
    <name evidence="2" type="ORF">OH76DRAFT_1001871</name>
</gene>
<evidence type="ECO:0000313" key="3">
    <source>
        <dbReference type="Proteomes" id="UP000256964"/>
    </source>
</evidence>